<dbReference type="Proteomes" id="UP001056120">
    <property type="component" value="Linkage Group LG03"/>
</dbReference>
<reference evidence="2" key="1">
    <citation type="journal article" date="2022" name="Mol. Ecol. Resour.">
        <title>The genomes of chicory, endive, great burdock and yacon provide insights into Asteraceae palaeo-polyploidization history and plant inulin production.</title>
        <authorList>
            <person name="Fan W."/>
            <person name="Wang S."/>
            <person name="Wang H."/>
            <person name="Wang A."/>
            <person name="Jiang F."/>
            <person name="Liu H."/>
            <person name="Zhao H."/>
            <person name="Xu D."/>
            <person name="Zhang Y."/>
        </authorList>
    </citation>
    <scope>NUCLEOTIDE SEQUENCE [LARGE SCALE GENOMIC DNA]</scope>
    <source>
        <strain evidence="2">cv. Yunnan</strain>
    </source>
</reference>
<proteinExistence type="predicted"/>
<protein>
    <submittedName>
        <fullName evidence="1">Uncharacterized protein</fullName>
    </submittedName>
</protein>
<accession>A0ACB9JSF2</accession>
<sequence length="152" mass="17158">MKKGDDVVPEKPYQVICHIFSGRSRGFGFVTMSSVEEFEEVVCKFYGYELHGRALRVNLGPALPWTDESPFGLGAQISSIVILLFKHLITMIKETQKVKLQESTRSPTCMLWRGPVGGGLVHQHALVRSPLQVLRHYTTSVHLHRPDSKFNP</sequence>
<comment type="caution">
    <text evidence="1">The sequence shown here is derived from an EMBL/GenBank/DDBJ whole genome shotgun (WGS) entry which is preliminary data.</text>
</comment>
<gene>
    <name evidence="1" type="ORF">L1987_10563</name>
</gene>
<name>A0ACB9JSF2_9ASTR</name>
<keyword evidence="2" id="KW-1185">Reference proteome</keyword>
<reference evidence="1 2" key="2">
    <citation type="journal article" date="2022" name="Mol. Ecol. Resour.">
        <title>The genomes of chicory, endive, great burdock and yacon provide insights into Asteraceae paleo-polyploidization history and plant inulin production.</title>
        <authorList>
            <person name="Fan W."/>
            <person name="Wang S."/>
            <person name="Wang H."/>
            <person name="Wang A."/>
            <person name="Jiang F."/>
            <person name="Liu H."/>
            <person name="Zhao H."/>
            <person name="Xu D."/>
            <person name="Zhang Y."/>
        </authorList>
    </citation>
    <scope>NUCLEOTIDE SEQUENCE [LARGE SCALE GENOMIC DNA]</scope>
    <source>
        <strain evidence="2">cv. Yunnan</strain>
        <tissue evidence="1">Leaves</tissue>
    </source>
</reference>
<evidence type="ECO:0000313" key="1">
    <source>
        <dbReference type="EMBL" id="KAI3822960.1"/>
    </source>
</evidence>
<evidence type="ECO:0000313" key="2">
    <source>
        <dbReference type="Proteomes" id="UP001056120"/>
    </source>
</evidence>
<dbReference type="EMBL" id="CM042020">
    <property type="protein sequence ID" value="KAI3822960.1"/>
    <property type="molecule type" value="Genomic_DNA"/>
</dbReference>
<organism evidence="1 2">
    <name type="scientific">Smallanthus sonchifolius</name>
    <dbReference type="NCBI Taxonomy" id="185202"/>
    <lineage>
        <taxon>Eukaryota</taxon>
        <taxon>Viridiplantae</taxon>
        <taxon>Streptophyta</taxon>
        <taxon>Embryophyta</taxon>
        <taxon>Tracheophyta</taxon>
        <taxon>Spermatophyta</taxon>
        <taxon>Magnoliopsida</taxon>
        <taxon>eudicotyledons</taxon>
        <taxon>Gunneridae</taxon>
        <taxon>Pentapetalae</taxon>
        <taxon>asterids</taxon>
        <taxon>campanulids</taxon>
        <taxon>Asterales</taxon>
        <taxon>Asteraceae</taxon>
        <taxon>Asteroideae</taxon>
        <taxon>Heliantheae alliance</taxon>
        <taxon>Millerieae</taxon>
        <taxon>Smallanthus</taxon>
    </lineage>
</organism>